<dbReference type="InterPro" id="IPR033734">
    <property type="entry name" value="Jacalin-like_lectin_dom_plant"/>
</dbReference>
<evidence type="ECO:0000256" key="1">
    <source>
        <dbReference type="ARBA" id="ARBA00022734"/>
    </source>
</evidence>
<dbReference type="InterPro" id="IPR036404">
    <property type="entry name" value="Jacalin-like_lectin_dom_sf"/>
</dbReference>
<keyword evidence="5" id="KW-1185">Reference proteome</keyword>
<dbReference type="AlphaFoldDB" id="A0A9E7I2K5"/>
<evidence type="ECO:0000256" key="2">
    <source>
        <dbReference type="SAM" id="MobiDB-lite"/>
    </source>
</evidence>
<dbReference type="SMART" id="SM00915">
    <property type="entry name" value="Jacalin"/>
    <property type="match status" value="1"/>
</dbReference>
<organism evidence="4 5">
    <name type="scientific">Musa troglodytarum</name>
    <name type="common">fe'i banana</name>
    <dbReference type="NCBI Taxonomy" id="320322"/>
    <lineage>
        <taxon>Eukaryota</taxon>
        <taxon>Viridiplantae</taxon>
        <taxon>Streptophyta</taxon>
        <taxon>Embryophyta</taxon>
        <taxon>Tracheophyta</taxon>
        <taxon>Spermatophyta</taxon>
        <taxon>Magnoliopsida</taxon>
        <taxon>Liliopsida</taxon>
        <taxon>Zingiberales</taxon>
        <taxon>Musaceae</taxon>
        <taxon>Musa</taxon>
    </lineage>
</organism>
<dbReference type="InterPro" id="IPR001229">
    <property type="entry name" value="Jacalin-like_lectin_dom"/>
</dbReference>
<gene>
    <name evidence="4" type="ORF">MUK42_06292</name>
</gene>
<evidence type="ECO:0000259" key="3">
    <source>
        <dbReference type="PROSITE" id="PS51752"/>
    </source>
</evidence>
<evidence type="ECO:0000313" key="5">
    <source>
        <dbReference type="Proteomes" id="UP001055439"/>
    </source>
</evidence>
<dbReference type="PROSITE" id="PS51752">
    <property type="entry name" value="JACALIN_LECTIN"/>
    <property type="match status" value="1"/>
</dbReference>
<dbReference type="Proteomes" id="UP001055439">
    <property type="component" value="Chromosome 8"/>
</dbReference>
<evidence type="ECO:0000313" key="4">
    <source>
        <dbReference type="EMBL" id="URE39933.1"/>
    </source>
</evidence>
<dbReference type="Pfam" id="PF01419">
    <property type="entry name" value="Jacalin"/>
    <property type="match status" value="2"/>
</dbReference>
<dbReference type="PANTHER" id="PTHR46506">
    <property type="entry name" value="OS05G0143600 PROTEIN"/>
    <property type="match status" value="1"/>
</dbReference>
<dbReference type="GO" id="GO:0030246">
    <property type="term" value="F:carbohydrate binding"/>
    <property type="evidence" value="ECO:0007669"/>
    <property type="project" value="UniProtKB-KW"/>
</dbReference>
<feature type="region of interest" description="Disordered" evidence="2">
    <location>
        <begin position="1"/>
        <end position="24"/>
    </location>
</feature>
<feature type="domain" description="Jacalin-type lectin" evidence="3">
    <location>
        <begin position="205"/>
        <end position="342"/>
    </location>
</feature>
<dbReference type="EMBL" id="CP097510">
    <property type="protein sequence ID" value="URE39933.1"/>
    <property type="molecule type" value="Genomic_DNA"/>
</dbReference>
<dbReference type="SUPFAM" id="SSF51101">
    <property type="entry name" value="Mannose-binding lectins"/>
    <property type="match status" value="2"/>
</dbReference>
<dbReference type="CDD" id="cd09612">
    <property type="entry name" value="Jacalin"/>
    <property type="match status" value="1"/>
</dbReference>
<protein>
    <submittedName>
        <fullName evidence="4">Mannose glucose-specific lectin</fullName>
    </submittedName>
</protein>
<feature type="compositionally biased region" description="Low complexity" evidence="2">
    <location>
        <begin position="8"/>
        <end position="20"/>
    </location>
</feature>
<proteinExistence type="predicted"/>
<name>A0A9E7I2K5_9LILI</name>
<accession>A0A9E7I2K5</accession>
<dbReference type="OrthoDB" id="581739at2759"/>
<keyword evidence="1" id="KW-0430">Lectin</keyword>
<reference evidence="4" key="1">
    <citation type="submission" date="2022-05" db="EMBL/GenBank/DDBJ databases">
        <title>The Musa troglodytarum L. genome provides insights into the mechanism of non-climacteric behaviour and enrichment of carotenoids.</title>
        <authorList>
            <person name="Wang J."/>
        </authorList>
    </citation>
    <scope>NUCLEOTIDE SEQUENCE</scope>
    <source>
        <tissue evidence="4">Leaf</tissue>
    </source>
</reference>
<dbReference type="Gene3D" id="2.100.10.30">
    <property type="entry name" value="Jacalin-like lectin domain"/>
    <property type="match status" value="2"/>
</dbReference>
<dbReference type="SMR" id="A0A9E7I2K5"/>
<sequence length="342" mass="36402">MAIRYKLPPSHLSSSPTSASVEEREEFGAHSTMNGAIKVGAWGGNGGSAYDMGPAYRIISVTVFSGDVVDAVDVTFTYYGKTETRHCGGSGGNPHEIVLEEDEYLVGMAGEVASYHGVVVEAMAEGAGGTPPLHPEIRTMAIRYKLRPSHLSLFPNISFCRRKGGVWCTQHDGERLYIHIVFSLWNSLVTSVRCVLASTVMQNGAIKVGAWGGNGGSAFDMGPAYRIISVKIFSGDVIDAVDVTFTYYGKTETRHFGGSGGNPHELVLEEDEYLVGMAGEVASYHGVVVVGKLGLITNKKAYGPFGNTGGTPFSLPIAAGKISGFFGRDGQFLDAIGVYLEP</sequence>